<name>A0A286UBS4_9AGAM</name>
<gene>
    <name evidence="2" type="ORF">PNOK_0706300</name>
</gene>
<accession>A0A286UBS4</accession>
<dbReference type="Proteomes" id="UP000217199">
    <property type="component" value="Unassembled WGS sequence"/>
</dbReference>
<dbReference type="STRING" id="2282107.A0A286UBS4"/>
<keyword evidence="1" id="KW-0812">Transmembrane</keyword>
<dbReference type="AlphaFoldDB" id="A0A286UBS4"/>
<organism evidence="2 3">
    <name type="scientific">Pyrrhoderma noxium</name>
    <dbReference type="NCBI Taxonomy" id="2282107"/>
    <lineage>
        <taxon>Eukaryota</taxon>
        <taxon>Fungi</taxon>
        <taxon>Dikarya</taxon>
        <taxon>Basidiomycota</taxon>
        <taxon>Agaricomycotina</taxon>
        <taxon>Agaricomycetes</taxon>
        <taxon>Hymenochaetales</taxon>
        <taxon>Hymenochaetaceae</taxon>
        <taxon>Pyrrhoderma</taxon>
    </lineage>
</organism>
<dbReference type="EMBL" id="NBII01000007">
    <property type="protein sequence ID" value="PAV16999.1"/>
    <property type="molecule type" value="Genomic_DNA"/>
</dbReference>
<reference evidence="2 3" key="1">
    <citation type="journal article" date="2017" name="Mol. Ecol.">
        <title>Comparative and population genomic landscape of Phellinus noxius: A hypervariable fungus causing root rot in trees.</title>
        <authorList>
            <person name="Chung C.L."/>
            <person name="Lee T.J."/>
            <person name="Akiba M."/>
            <person name="Lee H.H."/>
            <person name="Kuo T.H."/>
            <person name="Liu D."/>
            <person name="Ke H.M."/>
            <person name="Yokoi T."/>
            <person name="Roa M.B."/>
            <person name="Lu M.J."/>
            <person name="Chang Y.Y."/>
            <person name="Ann P.J."/>
            <person name="Tsai J.N."/>
            <person name="Chen C.Y."/>
            <person name="Tzean S.S."/>
            <person name="Ota Y."/>
            <person name="Hattori T."/>
            <person name="Sahashi N."/>
            <person name="Liou R.F."/>
            <person name="Kikuchi T."/>
            <person name="Tsai I.J."/>
        </authorList>
    </citation>
    <scope>NUCLEOTIDE SEQUENCE [LARGE SCALE GENOMIC DNA]</scope>
    <source>
        <strain evidence="2 3">FFPRI411160</strain>
    </source>
</reference>
<keyword evidence="1" id="KW-1133">Transmembrane helix</keyword>
<dbReference type="PANTHER" id="PTHR28062">
    <property type="entry name" value="K+-H+ EXCHANGE-LIKE PROTEIN"/>
    <property type="match status" value="1"/>
</dbReference>
<protein>
    <submittedName>
        <fullName evidence="2">Uncharacterized protein</fullName>
    </submittedName>
</protein>
<sequence>MSKAVTSVLNPTRMRIIALPLTSRSSSTGLHTFYHFQTPLENSSKGGSNILKRVIGKVSEVWTGFGKAEEGSWRRTTFKFGERMMDRIEFEELNLKSMEPSLGPKLSKFGKPELQELLEIPLVYPSLYDGRTPPLKHLQSLLEKRVPSHRKGFYFWALISPLTAPFIVIPLIPNLPFFFCAWRSWHHYRAYKASLYLTSLMKHGVIRPEPHVELDRIYEKHKPLLPDKESAGNEKLLLSKKSVPEIVSILKLSTSVEADLIRALDQTESRLTKQTV</sequence>
<proteinExistence type="predicted"/>
<dbReference type="PANTHER" id="PTHR28062:SF1">
    <property type="entry name" value="TRANSMEMBRANE PROTEIN"/>
    <property type="match status" value="1"/>
</dbReference>
<keyword evidence="1" id="KW-0472">Membrane</keyword>
<dbReference type="InterPro" id="IPR018786">
    <property type="entry name" value="Mit_KHE1"/>
</dbReference>
<keyword evidence="3" id="KW-1185">Reference proteome</keyword>
<evidence type="ECO:0000256" key="1">
    <source>
        <dbReference type="SAM" id="Phobius"/>
    </source>
</evidence>
<dbReference type="GO" id="GO:0006813">
    <property type="term" value="P:potassium ion transport"/>
    <property type="evidence" value="ECO:0007669"/>
    <property type="project" value="TreeGrafter"/>
</dbReference>
<evidence type="ECO:0000313" key="2">
    <source>
        <dbReference type="EMBL" id="PAV16999.1"/>
    </source>
</evidence>
<dbReference type="GO" id="GO:0005743">
    <property type="term" value="C:mitochondrial inner membrane"/>
    <property type="evidence" value="ECO:0007669"/>
    <property type="project" value="TreeGrafter"/>
</dbReference>
<feature type="transmembrane region" description="Helical" evidence="1">
    <location>
        <begin position="153"/>
        <end position="172"/>
    </location>
</feature>
<dbReference type="Pfam" id="PF10173">
    <property type="entry name" value="Mit_KHE1"/>
    <property type="match status" value="1"/>
</dbReference>
<dbReference type="FunCoup" id="A0A286UBS4">
    <property type="interactions" value="16"/>
</dbReference>
<dbReference type="OrthoDB" id="5562676at2759"/>
<comment type="caution">
    <text evidence="2">The sequence shown here is derived from an EMBL/GenBank/DDBJ whole genome shotgun (WGS) entry which is preliminary data.</text>
</comment>
<evidence type="ECO:0000313" key="3">
    <source>
        <dbReference type="Proteomes" id="UP000217199"/>
    </source>
</evidence>
<dbReference type="GO" id="GO:1902600">
    <property type="term" value="P:proton transmembrane transport"/>
    <property type="evidence" value="ECO:0007669"/>
    <property type="project" value="TreeGrafter"/>
</dbReference>
<dbReference type="InParanoid" id="A0A286UBS4"/>